<keyword evidence="3" id="KW-1185">Reference proteome</keyword>
<dbReference type="InterPro" id="IPR012347">
    <property type="entry name" value="Ferritin-like"/>
</dbReference>
<dbReference type="Proteomes" id="UP000265619">
    <property type="component" value="Unassembled WGS sequence"/>
</dbReference>
<comment type="caution">
    <text evidence="2">The sequence shown here is derived from an EMBL/GenBank/DDBJ whole genome shotgun (WGS) entry which is preliminary data.</text>
</comment>
<evidence type="ECO:0000313" key="2">
    <source>
        <dbReference type="EMBL" id="RIX68421.1"/>
    </source>
</evidence>
<dbReference type="Gene3D" id="1.20.1260.10">
    <property type="match status" value="1"/>
</dbReference>
<gene>
    <name evidence="2" type="ORF">D3H34_33555</name>
</gene>
<dbReference type="Pfam" id="PF09537">
    <property type="entry name" value="DUF2383"/>
    <property type="match status" value="1"/>
</dbReference>
<evidence type="ECO:0000313" key="3">
    <source>
        <dbReference type="Proteomes" id="UP000265619"/>
    </source>
</evidence>
<name>A0A9X8CXK2_9BURK</name>
<accession>A0A9X8CXK2</accession>
<reference evidence="2 3" key="1">
    <citation type="submission" date="2018-09" db="EMBL/GenBank/DDBJ databases">
        <title>Acidovorax cavernicola nov. sp. isolated from Gruta de las Maravillas (Aracena, Spain).</title>
        <authorList>
            <person name="Jurado V."/>
            <person name="Gutierrez-Patricio S."/>
            <person name="Gonzalez-Pimentel J.L."/>
            <person name="Miller A.Z."/>
            <person name="Laiz L."/>
            <person name="Saiz-Jimenez C."/>
        </authorList>
    </citation>
    <scope>NUCLEOTIDE SEQUENCE [LARGE SCALE GENOMIC DNA]</scope>
    <source>
        <strain evidence="2 3">1011MAR4D40.2</strain>
    </source>
</reference>
<protein>
    <submittedName>
        <fullName evidence="2">DUF2383 domain-containing protein</fullName>
    </submittedName>
</protein>
<evidence type="ECO:0000259" key="1">
    <source>
        <dbReference type="Pfam" id="PF09537"/>
    </source>
</evidence>
<sequence length="154" mass="16825">DPAICLSQMEVLALLQGLQRLNLQTAKSLKMAISQAPSGLVQQMLRRHQQGFESAAAELAHEFALPAPANDKTGRLFAGSLLRGWESIKAAMGPQSHQSMLDASEEAEKMLLMAYRAALREGLPEAARAILLRQAMAVQRGIEALHWLRSCLPL</sequence>
<feature type="non-terminal residue" evidence="2">
    <location>
        <position position="1"/>
    </location>
</feature>
<feature type="domain" description="DUF2383" evidence="1">
    <location>
        <begin position="13"/>
        <end position="120"/>
    </location>
</feature>
<proteinExistence type="predicted"/>
<dbReference type="RefSeq" id="WP_119558927.1">
    <property type="nucleotide sequence ID" value="NZ_QXMN01000347.1"/>
</dbReference>
<organism evidence="2 3">
    <name type="scientific">Acidovorax cavernicola</name>
    <dbReference type="NCBI Taxonomy" id="1675792"/>
    <lineage>
        <taxon>Bacteria</taxon>
        <taxon>Pseudomonadati</taxon>
        <taxon>Pseudomonadota</taxon>
        <taxon>Betaproteobacteria</taxon>
        <taxon>Burkholderiales</taxon>
        <taxon>Comamonadaceae</taxon>
        <taxon>Acidovorax</taxon>
    </lineage>
</organism>
<dbReference type="EMBL" id="QXMN01000347">
    <property type="protein sequence ID" value="RIX68421.1"/>
    <property type="molecule type" value="Genomic_DNA"/>
</dbReference>
<dbReference type="AlphaFoldDB" id="A0A9X8CXK2"/>
<dbReference type="InterPro" id="IPR019052">
    <property type="entry name" value="DUF2383"/>
</dbReference>